<dbReference type="PANTHER" id="PTHR23235">
    <property type="entry name" value="KRUEPPEL-LIKE TRANSCRIPTION FACTOR"/>
    <property type="match status" value="1"/>
</dbReference>
<dbReference type="FunFam" id="3.30.160.60:FF:002343">
    <property type="entry name" value="Zinc finger protein 33A"/>
    <property type="match status" value="3"/>
</dbReference>
<evidence type="ECO:0000256" key="9">
    <source>
        <dbReference type="PROSITE-ProRule" id="PRU00042"/>
    </source>
</evidence>
<keyword evidence="8" id="KW-0539">Nucleus</keyword>
<reference evidence="13" key="2">
    <citation type="submission" date="2025-09" db="UniProtKB">
        <authorList>
            <consortium name="Ensembl"/>
        </authorList>
    </citation>
    <scope>IDENTIFICATION</scope>
</reference>
<evidence type="ECO:0000256" key="6">
    <source>
        <dbReference type="ARBA" id="ARBA00022833"/>
    </source>
</evidence>
<feature type="domain" description="C2H2-type" evidence="11">
    <location>
        <begin position="277"/>
        <end position="304"/>
    </location>
</feature>
<dbReference type="GO" id="GO:0005634">
    <property type="term" value="C:nucleus"/>
    <property type="evidence" value="ECO:0007669"/>
    <property type="project" value="UniProtKB-SubCell"/>
</dbReference>
<evidence type="ECO:0000256" key="8">
    <source>
        <dbReference type="ARBA" id="ARBA00023242"/>
    </source>
</evidence>
<dbReference type="GO" id="GO:0008270">
    <property type="term" value="F:zinc ion binding"/>
    <property type="evidence" value="ECO:0007669"/>
    <property type="project" value="UniProtKB-KW"/>
</dbReference>
<dbReference type="GO" id="GO:0000981">
    <property type="term" value="F:DNA-binding transcription factor activity, RNA polymerase II-specific"/>
    <property type="evidence" value="ECO:0007669"/>
    <property type="project" value="TreeGrafter"/>
</dbReference>
<evidence type="ECO:0000256" key="1">
    <source>
        <dbReference type="ARBA" id="ARBA00004123"/>
    </source>
</evidence>
<evidence type="ECO:0000313" key="14">
    <source>
        <dbReference type="Proteomes" id="UP000694406"/>
    </source>
</evidence>
<protein>
    <submittedName>
        <fullName evidence="13">Uncharacterized protein</fullName>
    </submittedName>
</protein>
<name>A0A8C5RQT7_LATLA</name>
<dbReference type="FunFam" id="3.30.160.60:FF:000690">
    <property type="entry name" value="Zinc finger protein 354C"/>
    <property type="match status" value="1"/>
</dbReference>
<sequence length="485" mass="56432">MEIRDLERKRHLSDLSQELFFSGISQEDPNQDTSEGKNRRNLTLEGAETKTEPPTQEGLLPFEEVAVYFSEEEWSQLDPHQKALHWEVMLENYNNVASLGDTENDNKVSGEPIKVFRQRDILENPVIQIEFQRQERIPSNNWNNETSSFTDAQMQGFIDEQGKIQKRYIGKGVRLFKDTLDVNGHYPSQAEVQDYIWKDRGRNYNLIFSQENGSLTSPKSIHTGEKPNKCTEYGNKTLNKRICTREKAFKCMECGKGFYIHSHLTSHQRIHAGEKPYKCMECGKGFTQLCHLTCHQRIHTVEKPYKCMECGKSFTQHYHLTSHQRIHTGEKPYKCMECGKGFRVHNYLTCHQRIHTGEKPYKCMECGKSFSQPSKLTSHQRIHTGEKPYKCMECGKGFRIHNYLTCHQRIHTGEKPYKCMECGKDFTQHGHLVSHQAIHTGEKPYKCMECGKGFRRPHALTSHRCEKPVRKTNIHLDDDVCEILI</sequence>
<dbReference type="GO" id="GO:0005694">
    <property type="term" value="C:chromosome"/>
    <property type="evidence" value="ECO:0007669"/>
    <property type="project" value="UniProtKB-ARBA"/>
</dbReference>
<feature type="domain" description="C2H2-type" evidence="11">
    <location>
        <begin position="305"/>
        <end position="332"/>
    </location>
</feature>
<feature type="domain" description="C2H2-type" evidence="11">
    <location>
        <begin position="361"/>
        <end position="388"/>
    </location>
</feature>
<dbReference type="Proteomes" id="UP000694406">
    <property type="component" value="Unplaced"/>
</dbReference>
<keyword evidence="5 9" id="KW-0863">Zinc-finger</keyword>
<evidence type="ECO:0000256" key="4">
    <source>
        <dbReference type="ARBA" id="ARBA00022737"/>
    </source>
</evidence>
<dbReference type="FunFam" id="3.30.160.60:FF:000206">
    <property type="entry name" value="zinc finger protein 202 isoform X1"/>
    <property type="match status" value="1"/>
</dbReference>
<feature type="domain" description="C2H2-type" evidence="11">
    <location>
        <begin position="417"/>
        <end position="444"/>
    </location>
</feature>
<feature type="domain" description="KRAB" evidence="12">
    <location>
        <begin position="60"/>
        <end position="137"/>
    </location>
</feature>
<dbReference type="Gene3D" id="3.30.160.60">
    <property type="entry name" value="Classic Zinc Finger"/>
    <property type="match status" value="8"/>
</dbReference>
<reference evidence="13" key="1">
    <citation type="submission" date="2025-08" db="UniProtKB">
        <authorList>
            <consortium name="Ensembl"/>
        </authorList>
    </citation>
    <scope>IDENTIFICATION</scope>
</reference>
<evidence type="ECO:0000256" key="7">
    <source>
        <dbReference type="ARBA" id="ARBA00023125"/>
    </source>
</evidence>
<dbReference type="FunFam" id="3.30.160.60:FF:001174">
    <property type="entry name" value="zinc finger protein 527 isoform X1"/>
    <property type="match status" value="1"/>
</dbReference>
<dbReference type="FunFam" id="3.30.160.60:FF:000295">
    <property type="entry name" value="zinc finger protein 19"/>
    <property type="match status" value="1"/>
</dbReference>
<dbReference type="FunFam" id="3.30.160.60:FF:001732">
    <property type="entry name" value="Zgc:162936"/>
    <property type="match status" value="1"/>
</dbReference>
<evidence type="ECO:0000313" key="13">
    <source>
        <dbReference type="Ensembl" id="ENSLLTP00000006906.1"/>
    </source>
</evidence>
<feature type="region of interest" description="Disordered" evidence="10">
    <location>
        <begin position="20"/>
        <end position="58"/>
    </location>
</feature>
<dbReference type="AlphaFoldDB" id="A0A8C5RQT7"/>
<proteinExistence type="inferred from homology"/>
<feature type="domain" description="C2H2-type" evidence="11">
    <location>
        <begin position="249"/>
        <end position="276"/>
    </location>
</feature>
<keyword evidence="14" id="KW-1185">Reference proteome</keyword>
<dbReference type="CDD" id="cd07765">
    <property type="entry name" value="KRAB_A-box"/>
    <property type="match status" value="1"/>
</dbReference>
<evidence type="ECO:0000259" key="11">
    <source>
        <dbReference type="PROSITE" id="PS50157"/>
    </source>
</evidence>
<evidence type="ECO:0000256" key="10">
    <source>
        <dbReference type="SAM" id="MobiDB-lite"/>
    </source>
</evidence>
<accession>A0A8C5RQT7</accession>
<evidence type="ECO:0000259" key="12">
    <source>
        <dbReference type="PROSITE" id="PS50805"/>
    </source>
</evidence>
<dbReference type="GeneTree" id="ENSGT01150000286941"/>
<dbReference type="Pfam" id="PF00096">
    <property type="entry name" value="zf-C2H2"/>
    <property type="match status" value="5"/>
</dbReference>
<feature type="domain" description="C2H2-type" evidence="11">
    <location>
        <begin position="333"/>
        <end position="360"/>
    </location>
</feature>
<keyword evidence="6" id="KW-0862">Zinc</keyword>
<dbReference type="InterPro" id="IPR001909">
    <property type="entry name" value="KRAB"/>
</dbReference>
<dbReference type="PROSITE" id="PS00028">
    <property type="entry name" value="ZINC_FINGER_C2H2_1"/>
    <property type="match status" value="7"/>
</dbReference>
<comment type="similarity">
    <text evidence="2">Belongs to the krueppel C2H2-type zinc-finger protein family.</text>
</comment>
<feature type="compositionally biased region" description="Polar residues" evidence="10">
    <location>
        <begin position="23"/>
        <end position="33"/>
    </location>
</feature>
<comment type="subcellular location">
    <subcellularLocation>
        <location evidence="1">Nucleus</location>
    </subcellularLocation>
</comment>
<evidence type="ECO:0000256" key="5">
    <source>
        <dbReference type="ARBA" id="ARBA00022771"/>
    </source>
</evidence>
<feature type="domain" description="C2H2-type" evidence="11">
    <location>
        <begin position="389"/>
        <end position="416"/>
    </location>
</feature>
<keyword evidence="4" id="KW-0677">Repeat</keyword>
<evidence type="ECO:0000256" key="2">
    <source>
        <dbReference type="ARBA" id="ARBA00006991"/>
    </source>
</evidence>
<dbReference type="GO" id="GO:0000978">
    <property type="term" value="F:RNA polymerase II cis-regulatory region sequence-specific DNA binding"/>
    <property type="evidence" value="ECO:0007669"/>
    <property type="project" value="TreeGrafter"/>
</dbReference>
<dbReference type="Pfam" id="PF01352">
    <property type="entry name" value="KRAB"/>
    <property type="match status" value="1"/>
</dbReference>
<keyword evidence="7" id="KW-0238">DNA-binding</keyword>
<dbReference type="PROSITE" id="PS50805">
    <property type="entry name" value="KRAB"/>
    <property type="match status" value="1"/>
</dbReference>
<dbReference type="GO" id="GO:0045893">
    <property type="term" value="P:positive regulation of DNA-templated transcription"/>
    <property type="evidence" value="ECO:0007669"/>
    <property type="project" value="UniProtKB-ARBA"/>
</dbReference>
<dbReference type="SUPFAM" id="SSF57667">
    <property type="entry name" value="beta-beta-alpha zinc fingers"/>
    <property type="match status" value="5"/>
</dbReference>
<evidence type="ECO:0000256" key="3">
    <source>
        <dbReference type="ARBA" id="ARBA00022723"/>
    </source>
</evidence>
<dbReference type="InterPro" id="IPR036051">
    <property type="entry name" value="KRAB_dom_sf"/>
</dbReference>
<organism evidence="13 14">
    <name type="scientific">Laticauda laticaudata</name>
    <name type="common">Blue-ringed sea krait</name>
    <name type="synonym">Blue-lipped sea krait</name>
    <dbReference type="NCBI Taxonomy" id="8630"/>
    <lineage>
        <taxon>Eukaryota</taxon>
        <taxon>Metazoa</taxon>
        <taxon>Chordata</taxon>
        <taxon>Craniata</taxon>
        <taxon>Vertebrata</taxon>
        <taxon>Euteleostomi</taxon>
        <taxon>Lepidosauria</taxon>
        <taxon>Squamata</taxon>
        <taxon>Bifurcata</taxon>
        <taxon>Unidentata</taxon>
        <taxon>Episquamata</taxon>
        <taxon>Toxicofera</taxon>
        <taxon>Serpentes</taxon>
        <taxon>Colubroidea</taxon>
        <taxon>Elapidae</taxon>
        <taxon>Laticaudinae</taxon>
        <taxon>Laticauda</taxon>
    </lineage>
</organism>
<dbReference type="SUPFAM" id="SSF109640">
    <property type="entry name" value="KRAB domain (Kruppel-associated box)"/>
    <property type="match status" value="1"/>
</dbReference>
<dbReference type="InterPro" id="IPR013087">
    <property type="entry name" value="Znf_C2H2_type"/>
</dbReference>
<dbReference type="PROSITE" id="PS50157">
    <property type="entry name" value="ZINC_FINGER_C2H2_2"/>
    <property type="match status" value="8"/>
</dbReference>
<dbReference type="InterPro" id="IPR036236">
    <property type="entry name" value="Znf_C2H2_sf"/>
</dbReference>
<dbReference type="SMART" id="SM00355">
    <property type="entry name" value="ZnF_C2H2"/>
    <property type="match status" value="8"/>
</dbReference>
<dbReference type="SMART" id="SM00349">
    <property type="entry name" value="KRAB"/>
    <property type="match status" value="1"/>
</dbReference>
<dbReference type="Ensembl" id="ENSLLTT00000007174.1">
    <property type="protein sequence ID" value="ENSLLTP00000006906.1"/>
    <property type="gene ID" value="ENSLLTG00000005279.1"/>
</dbReference>
<dbReference type="Gene3D" id="6.10.140.140">
    <property type="match status" value="1"/>
</dbReference>
<keyword evidence="3" id="KW-0479">Metal-binding</keyword>
<feature type="domain" description="C2H2-type" evidence="11">
    <location>
        <begin position="445"/>
        <end position="480"/>
    </location>
</feature>
<dbReference type="PANTHER" id="PTHR23235:SF178">
    <property type="entry name" value="C2H2-TYPE DOMAIN-CONTAINING PROTEIN-RELATED"/>
    <property type="match status" value="1"/>
</dbReference>